<dbReference type="EMBL" id="JBEGDP010000013">
    <property type="protein sequence ID" value="MEQ7848114.1"/>
    <property type="molecule type" value="Genomic_DNA"/>
</dbReference>
<organism evidence="2 3">
    <name type="scientific">Nocardioides kribbensis</name>
    <dbReference type="NCBI Taxonomy" id="305517"/>
    <lineage>
        <taxon>Bacteria</taxon>
        <taxon>Bacillati</taxon>
        <taxon>Actinomycetota</taxon>
        <taxon>Actinomycetes</taxon>
        <taxon>Propionibacteriales</taxon>
        <taxon>Nocardioidaceae</taxon>
        <taxon>Nocardioides</taxon>
    </lineage>
</organism>
<sequence>MARKLGSTPSPPQPSAALAPPAAQRTRSPGWRDPRLWIGVAIVAGSVVLGARLLAAADETVAVWAAADDLGPGERIDAGDLEAQRVRFADDTDLARYWGADEELPADLTLVRGVGAGELLPRGATGPAGEADLRVVPVAVDPGLVPSGVGPGVVVDIYVLDGAGALAEGDAGAAGAADAEESRIEGLSVVGVAADSEGFAASGQQRLDLAMSPEQADRYFALLASLGDPVVTVLLGG</sequence>
<reference evidence="2 3" key="1">
    <citation type="submission" date="2024-02" db="EMBL/GenBank/DDBJ databases">
        <title>Full genome sequence of Nocardioides kribbensis.</title>
        <authorList>
            <person name="Poletto B.L."/>
            <person name="Silva G."/>
            <person name="Galante D."/>
            <person name="Campos K.R."/>
            <person name="Santos M.B.N."/>
            <person name="Sacchi C.T."/>
        </authorList>
    </citation>
    <scope>NUCLEOTIDE SEQUENCE [LARGE SCALE GENOMIC DNA]</scope>
    <source>
        <strain evidence="2 3">O4R</strain>
    </source>
</reference>
<name>A0ABV1P016_9ACTN</name>
<feature type="region of interest" description="Disordered" evidence="1">
    <location>
        <begin position="1"/>
        <end position="30"/>
    </location>
</feature>
<evidence type="ECO:0000313" key="3">
    <source>
        <dbReference type="Proteomes" id="UP001482520"/>
    </source>
</evidence>
<feature type="compositionally biased region" description="Low complexity" evidence="1">
    <location>
        <begin position="15"/>
        <end position="24"/>
    </location>
</feature>
<evidence type="ECO:0000313" key="2">
    <source>
        <dbReference type="EMBL" id="MEQ7848114.1"/>
    </source>
</evidence>
<proteinExistence type="predicted"/>
<keyword evidence="3" id="KW-1185">Reference proteome</keyword>
<accession>A0ABV1P016</accession>
<dbReference type="Proteomes" id="UP001482520">
    <property type="component" value="Unassembled WGS sequence"/>
</dbReference>
<dbReference type="RefSeq" id="WP_349804881.1">
    <property type="nucleotide sequence ID" value="NZ_JBEGDP010000013.1"/>
</dbReference>
<protein>
    <recommendedName>
        <fullName evidence="4">SAF domain-containing protein</fullName>
    </recommendedName>
</protein>
<evidence type="ECO:0008006" key="4">
    <source>
        <dbReference type="Google" id="ProtNLM"/>
    </source>
</evidence>
<comment type="caution">
    <text evidence="2">The sequence shown here is derived from an EMBL/GenBank/DDBJ whole genome shotgun (WGS) entry which is preliminary data.</text>
</comment>
<evidence type="ECO:0000256" key="1">
    <source>
        <dbReference type="SAM" id="MobiDB-lite"/>
    </source>
</evidence>
<gene>
    <name evidence="2" type="ORF">V6R90_12590</name>
</gene>